<gene>
    <name evidence="4" type="ORF">QO002_005968</name>
</gene>
<sequence>MNTATIAQPRLRLEDPHDCTDANDVLCVFDAFFDGLVRYGQDGSYIPALAERWHVSDDARTWTFRLREALTFHDGTTCNADAVILSLRRMSRADKGYTLGAPGVWYQYLGDALITALDARTVEIALARPMADLLDVLVYGYVIAPGALDRYEGGDVSVPVGTGPYRFENFRDGHDITGRRFDGWHGKQPANEQIRFVFEPDADRRQDMLVAGQAQVANSLDFQQSHALDRSDGFTRAVSLVPVSIIYLFNSTSGPFADQRVRRAANLALDRQALVDTVVAGAARPLTGFVSPAHFGVTDATGGLERDLSEAKLLLAAAGHADGLVIEVDCPTHLPDEAETLTAAVERQLLEIGISFRVHRHEDREAYAHGVRLKQVRDMCVFDSSPLSTFRVLAEKIDARARGSWWLGYDNSEVEQLIDAGRRTTSGTTRGAIYQNAYRLLQTNPPWLYLYNPLRVTGLAGDHPDWRMRPDAVLDVTALPGFGQEGKSRD</sequence>
<dbReference type="RefSeq" id="WP_307236559.1">
    <property type="nucleotide sequence ID" value="NZ_JAUSVF010000004.1"/>
</dbReference>
<evidence type="ECO:0000256" key="2">
    <source>
        <dbReference type="ARBA" id="ARBA00005695"/>
    </source>
</evidence>
<comment type="subcellular location">
    <subcellularLocation>
        <location evidence="1">Periplasm</location>
    </subcellularLocation>
</comment>
<dbReference type="Pfam" id="PF00496">
    <property type="entry name" value="SBP_bac_5"/>
    <property type="match status" value="1"/>
</dbReference>
<proteinExistence type="inferred from homology"/>
<dbReference type="InterPro" id="IPR030678">
    <property type="entry name" value="Peptide/Ni-bd"/>
</dbReference>
<dbReference type="Proteomes" id="UP001230207">
    <property type="component" value="Unassembled WGS sequence"/>
</dbReference>
<dbReference type="InterPro" id="IPR000914">
    <property type="entry name" value="SBP_5_dom"/>
</dbReference>
<reference evidence="4 5" key="1">
    <citation type="submission" date="2023-07" db="EMBL/GenBank/DDBJ databases">
        <title>Genomic Encyclopedia of Type Strains, Phase IV (KMG-IV): sequencing the most valuable type-strain genomes for metagenomic binning, comparative biology and taxonomic classification.</title>
        <authorList>
            <person name="Goeker M."/>
        </authorList>
    </citation>
    <scope>NUCLEOTIDE SEQUENCE [LARGE SCALE GENOMIC DNA]</scope>
    <source>
        <strain evidence="4 5">DSM 1112</strain>
    </source>
</reference>
<evidence type="ECO:0000256" key="1">
    <source>
        <dbReference type="ARBA" id="ARBA00004418"/>
    </source>
</evidence>
<keyword evidence="5" id="KW-1185">Reference proteome</keyword>
<dbReference type="InterPro" id="IPR039424">
    <property type="entry name" value="SBP_5"/>
</dbReference>
<dbReference type="Gene3D" id="3.90.76.10">
    <property type="entry name" value="Dipeptide-binding Protein, Domain 1"/>
    <property type="match status" value="1"/>
</dbReference>
<dbReference type="Gene3D" id="3.40.190.10">
    <property type="entry name" value="Periplasmic binding protein-like II"/>
    <property type="match status" value="1"/>
</dbReference>
<evidence type="ECO:0000313" key="4">
    <source>
        <dbReference type="EMBL" id="MDQ0323761.1"/>
    </source>
</evidence>
<protein>
    <submittedName>
        <fullName evidence="4">Peptide/nickel transport system substrate-binding protein</fullName>
    </submittedName>
</protein>
<comment type="caution">
    <text evidence="4">The sequence shown here is derived from an EMBL/GenBank/DDBJ whole genome shotgun (WGS) entry which is preliminary data.</text>
</comment>
<evidence type="ECO:0000313" key="5">
    <source>
        <dbReference type="Proteomes" id="UP001230207"/>
    </source>
</evidence>
<feature type="domain" description="Solute-binding protein family 5" evidence="3">
    <location>
        <begin position="45"/>
        <end position="363"/>
    </location>
</feature>
<comment type="similarity">
    <text evidence="2">Belongs to the bacterial solute-binding protein 5 family.</text>
</comment>
<name>A0ABU0BZS1_9HYPH</name>
<evidence type="ECO:0000259" key="3">
    <source>
        <dbReference type="Pfam" id="PF00496"/>
    </source>
</evidence>
<dbReference type="PANTHER" id="PTHR30290">
    <property type="entry name" value="PERIPLASMIC BINDING COMPONENT OF ABC TRANSPORTER"/>
    <property type="match status" value="1"/>
</dbReference>
<organism evidence="4 5">
    <name type="scientific">Pararhizobium capsulatum DSM 1112</name>
    <dbReference type="NCBI Taxonomy" id="1121113"/>
    <lineage>
        <taxon>Bacteria</taxon>
        <taxon>Pseudomonadati</taxon>
        <taxon>Pseudomonadota</taxon>
        <taxon>Alphaproteobacteria</taxon>
        <taxon>Hyphomicrobiales</taxon>
        <taxon>Rhizobiaceae</taxon>
        <taxon>Rhizobium/Agrobacterium group</taxon>
        <taxon>Pararhizobium</taxon>
    </lineage>
</organism>
<accession>A0ABU0BZS1</accession>
<dbReference type="PIRSF" id="PIRSF002741">
    <property type="entry name" value="MppA"/>
    <property type="match status" value="1"/>
</dbReference>
<dbReference type="EMBL" id="JAUSVF010000004">
    <property type="protein sequence ID" value="MDQ0323761.1"/>
    <property type="molecule type" value="Genomic_DNA"/>
</dbReference>
<dbReference type="Gene3D" id="3.10.105.10">
    <property type="entry name" value="Dipeptide-binding Protein, Domain 3"/>
    <property type="match status" value="1"/>
</dbReference>
<dbReference type="SUPFAM" id="SSF53850">
    <property type="entry name" value="Periplasmic binding protein-like II"/>
    <property type="match status" value="1"/>
</dbReference>